<dbReference type="HOGENOM" id="CLU_318954_0_0_1"/>
<feature type="compositionally biased region" description="Basic and acidic residues" evidence="1">
    <location>
        <begin position="680"/>
        <end position="751"/>
    </location>
</feature>
<feature type="compositionally biased region" description="Polar residues" evidence="1">
    <location>
        <begin position="351"/>
        <end position="376"/>
    </location>
</feature>
<evidence type="ECO:0000256" key="1">
    <source>
        <dbReference type="SAM" id="MobiDB-lite"/>
    </source>
</evidence>
<dbReference type="PANTHER" id="PTHR35746:SF1">
    <property type="entry name" value="PENTATRICOPEPTIDE REPEAT (PPR) SUPERFAMILY PROTEIN"/>
    <property type="match status" value="1"/>
</dbReference>
<reference evidence="2" key="2">
    <citation type="submission" date="2013-04" db="UniProtKB">
        <authorList>
            <consortium name="EnsemblPlants"/>
        </authorList>
    </citation>
    <scope>IDENTIFICATION</scope>
</reference>
<dbReference type="Proteomes" id="UP000006038">
    <property type="component" value="Chromosome 8"/>
</dbReference>
<feature type="region of interest" description="Disordered" evidence="1">
    <location>
        <begin position="840"/>
        <end position="903"/>
    </location>
</feature>
<evidence type="ECO:0000313" key="2">
    <source>
        <dbReference type="EnsemblPlants" id="OB08G27930.1"/>
    </source>
</evidence>
<keyword evidence="3" id="KW-1185">Reference proteome</keyword>
<name>J3MUL2_ORYBR</name>
<accession>J3MUL2</accession>
<feature type="region of interest" description="Disordered" evidence="1">
    <location>
        <begin position="234"/>
        <end position="269"/>
    </location>
</feature>
<dbReference type="Gramene" id="OB08G27930.1">
    <property type="protein sequence ID" value="OB08G27930.1"/>
    <property type="gene ID" value="OB08G27930"/>
</dbReference>
<feature type="region of interest" description="Disordered" evidence="1">
    <location>
        <begin position="657"/>
        <end position="825"/>
    </location>
</feature>
<evidence type="ECO:0000313" key="3">
    <source>
        <dbReference type="Proteomes" id="UP000006038"/>
    </source>
</evidence>
<dbReference type="EnsemblPlants" id="OB08G27930.1">
    <property type="protein sequence ID" value="OB08G27930.1"/>
    <property type="gene ID" value="OB08G27930"/>
</dbReference>
<dbReference type="AlphaFoldDB" id="J3MUL2"/>
<feature type="region of interest" description="Disordered" evidence="1">
    <location>
        <begin position="344"/>
        <end position="376"/>
    </location>
</feature>
<dbReference type="OMA" id="VETSTYH"/>
<dbReference type="PANTHER" id="PTHR35746">
    <property type="entry name" value="PENTATRICOPEPTIDE REPEAT (PPR) SUPERFAMILY PROTEIN"/>
    <property type="match status" value="1"/>
</dbReference>
<protein>
    <submittedName>
        <fullName evidence="2">Uncharacterized protein</fullName>
    </submittedName>
</protein>
<sequence>MPRVRLSWIDAVLRLRSPDDGEGAPRGEGDGSSASAVDSGGVLPGSAQEVGNVLDDDGNAERSSPDASEVQAVLSKCTEGSVVSGDCILSGDDSKASGTHNEIQAVSSDQHLDDTSLLAPDHGDGAGLSSEFLADEINKSSVISLETVASSSKDGIGHNEDEFSCLENQNIVEEDSSHNNSGMVYKEQIPCEETLFMEQSRVMFTTVDDVSNSTIKEPVNLLGDDVSRIEKLICPDDTSGDDLSQLASSGSHSEAPDVVKPQQQADSASLAPDQLIIPKEMGIDEGLHCPDADVNIKALSSAVEHADEDISAVNHTNNVSSPHYTADDIQDNVRQTSDITLMPSQADRSEVSTSSTSHEIDKVSSQSGIDETSPNVNLTSHEVNEVHGIDIEEIPQNEDIIANNDSQGSNRVCGTHDIEENTPNKEIIAEASSHKTTTVQSTYNVEEKEQIEEFESNSTYNKINEIRNLGIEETKQSDVVEISDKINVVSNLENVQEEQRNKETIADPSIEISVANLPSSLELSKLDVETTTQHTAYEPNTVNVTENVDEIKLNEEITIDPTSHINMICSTTADENKKNEEMSDGPSPDEIIVPRDKFNLEENIEETMPGPTSDKINNVVGTSDIIEVKSQNQEVTSGTSDEDDAIRIHTTANVEEKKGGELISDPASYKLDVESTAGNVEEKVQTEDTRTDPSSHESDMLHIIDDAESKEQDTEITADHAAEKIDMPHSTDDAEEKKQETVSTDDFKGDDNQTESNTPQIIDDAGNKKQDAEAATADPASGKTQGTADDAEERKQEDETVSTADDPNKGDDQNEEEIADKEVVIVNSDKNHISLKSLLSERAAETREKKPSTKDRVLSFRRRASKDGASPAKPEAVPGQQDWNSPARLPVEKKPKGKKQQWVPFICCPSLN</sequence>
<reference evidence="2" key="1">
    <citation type="journal article" date="2013" name="Nat. Commun.">
        <title>Whole-genome sequencing of Oryza brachyantha reveals mechanisms underlying Oryza genome evolution.</title>
        <authorList>
            <person name="Chen J."/>
            <person name="Huang Q."/>
            <person name="Gao D."/>
            <person name="Wang J."/>
            <person name="Lang Y."/>
            <person name="Liu T."/>
            <person name="Li B."/>
            <person name="Bai Z."/>
            <person name="Luis Goicoechea J."/>
            <person name="Liang C."/>
            <person name="Chen C."/>
            <person name="Zhang W."/>
            <person name="Sun S."/>
            <person name="Liao Y."/>
            <person name="Zhang X."/>
            <person name="Yang L."/>
            <person name="Song C."/>
            <person name="Wang M."/>
            <person name="Shi J."/>
            <person name="Liu G."/>
            <person name="Liu J."/>
            <person name="Zhou H."/>
            <person name="Zhou W."/>
            <person name="Yu Q."/>
            <person name="An N."/>
            <person name="Chen Y."/>
            <person name="Cai Q."/>
            <person name="Wang B."/>
            <person name="Liu B."/>
            <person name="Min J."/>
            <person name="Huang Y."/>
            <person name="Wu H."/>
            <person name="Li Z."/>
            <person name="Zhang Y."/>
            <person name="Yin Y."/>
            <person name="Song W."/>
            <person name="Jiang J."/>
            <person name="Jackson S.A."/>
            <person name="Wing R.A."/>
            <person name="Wang J."/>
            <person name="Chen M."/>
        </authorList>
    </citation>
    <scope>NUCLEOTIDE SEQUENCE [LARGE SCALE GENOMIC DNA]</scope>
    <source>
        <strain evidence="2">cv. IRGC 101232</strain>
    </source>
</reference>
<dbReference type="eggNOG" id="ENOG502SC7G">
    <property type="taxonomic scope" value="Eukaryota"/>
</dbReference>
<proteinExistence type="predicted"/>
<organism evidence="2">
    <name type="scientific">Oryza brachyantha</name>
    <name type="common">malo sina</name>
    <dbReference type="NCBI Taxonomy" id="4533"/>
    <lineage>
        <taxon>Eukaryota</taxon>
        <taxon>Viridiplantae</taxon>
        <taxon>Streptophyta</taxon>
        <taxon>Embryophyta</taxon>
        <taxon>Tracheophyta</taxon>
        <taxon>Spermatophyta</taxon>
        <taxon>Magnoliopsida</taxon>
        <taxon>Liliopsida</taxon>
        <taxon>Poales</taxon>
        <taxon>Poaceae</taxon>
        <taxon>BOP clade</taxon>
        <taxon>Oryzoideae</taxon>
        <taxon>Oryzeae</taxon>
        <taxon>Oryzinae</taxon>
        <taxon>Oryza</taxon>
    </lineage>
</organism>
<feature type="compositionally biased region" description="Basic and acidic residues" evidence="1">
    <location>
        <begin position="842"/>
        <end position="858"/>
    </location>
</feature>
<feature type="region of interest" description="Disordered" evidence="1">
    <location>
        <begin position="16"/>
        <end position="69"/>
    </location>
</feature>
<feature type="compositionally biased region" description="Polar residues" evidence="1">
    <location>
        <begin position="241"/>
        <end position="252"/>
    </location>
</feature>
<feature type="compositionally biased region" description="Basic and acidic residues" evidence="1">
    <location>
        <begin position="16"/>
        <end position="29"/>
    </location>
</feature>
<feature type="compositionally biased region" description="Low complexity" evidence="1">
    <location>
        <begin position="31"/>
        <end position="41"/>
    </location>
</feature>